<reference evidence="1 2" key="1">
    <citation type="submission" date="2018-06" db="EMBL/GenBank/DDBJ databases">
        <authorList>
            <consortium name="Pathogen Informatics"/>
            <person name="Doyle S."/>
        </authorList>
    </citation>
    <scope>NUCLEOTIDE SEQUENCE [LARGE SCALE GENOMIC DNA]</scope>
    <source>
        <strain evidence="1 2">NCTC4524</strain>
    </source>
</reference>
<accession>A0A378SWZ6</accession>
<dbReference type="Proteomes" id="UP000254945">
    <property type="component" value="Unassembled WGS sequence"/>
</dbReference>
<proteinExistence type="predicted"/>
<dbReference type="EMBL" id="UGQQ01000001">
    <property type="protein sequence ID" value="STZ52308.1"/>
    <property type="molecule type" value="Genomic_DNA"/>
</dbReference>
<dbReference type="AlphaFoldDB" id="A0A378SWZ6"/>
<sequence length="294" mass="32049">MRGLRRMSITSRTVPALGDLGIGWRREIAGVIDDLRPGFCEVIAESIPLRHRRARPEPALAGLVARGVPVIPHGVALSLGGTEPVQPKRVRRLAACARALGAPVVSEHIAFVRAGGVEAGHLLPVPRTREALDVLAANIERTRRELPVPLALENIASFVEWPESDLSESEFLTELVERTGVLLVLDVANVYANARNRGRDPLRELARLPVEQVAYSHVAGGREGEDFYHDTHTDRTPPEVLDLVTALRERTDTPVMLERDGRFPPAAELFDELDAIAAAAGAAPITTDAREVWV</sequence>
<organism evidence="1 2">
    <name type="scientific">Mycolicibacterium senegalense</name>
    <dbReference type="NCBI Taxonomy" id="1796"/>
    <lineage>
        <taxon>Bacteria</taxon>
        <taxon>Bacillati</taxon>
        <taxon>Actinomycetota</taxon>
        <taxon>Actinomycetes</taxon>
        <taxon>Mycobacteriales</taxon>
        <taxon>Mycobacteriaceae</taxon>
        <taxon>Mycolicibacterium</taxon>
    </lineage>
</organism>
<dbReference type="PANTHER" id="PTHR42194:SF1">
    <property type="entry name" value="UPF0276 PROTEIN HI_1600"/>
    <property type="match status" value="1"/>
</dbReference>
<dbReference type="InterPro" id="IPR007801">
    <property type="entry name" value="MbnB/TglH/ChrH"/>
</dbReference>
<dbReference type="PANTHER" id="PTHR42194">
    <property type="entry name" value="UPF0276 PROTEIN HI_1600"/>
    <property type="match status" value="1"/>
</dbReference>
<dbReference type="STRING" id="1796.ABW05_20850"/>
<name>A0A378SWZ6_9MYCO</name>
<evidence type="ECO:0000313" key="2">
    <source>
        <dbReference type="Proteomes" id="UP000254945"/>
    </source>
</evidence>
<protein>
    <submittedName>
        <fullName evidence="1">Protein of uncharacterized function (DUF692)</fullName>
    </submittedName>
</protein>
<dbReference type="Pfam" id="PF05114">
    <property type="entry name" value="MbnB_TglH_ChrH"/>
    <property type="match status" value="1"/>
</dbReference>
<gene>
    <name evidence="1" type="ORF">NCTC4524_00251</name>
</gene>
<dbReference type="Gene3D" id="3.20.20.150">
    <property type="entry name" value="Divalent-metal-dependent TIM barrel enzymes"/>
    <property type="match status" value="1"/>
</dbReference>
<dbReference type="NCBIfam" id="NF003818">
    <property type="entry name" value="PRK05409.1"/>
    <property type="match status" value="1"/>
</dbReference>
<dbReference type="InterPro" id="IPR036237">
    <property type="entry name" value="Xyl_isomerase-like_sf"/>
</dbReference>
<dbReference type="SUPFAM" id="SSF51658">
    <property type="entry name" value="Xylose isomerase-like"/>
    <property type="match status" value="1"/>
</dbReference>
<evidence type="ECO:0000313" key="1">
    <source>
        <dbReference type="EMBL" id="STZ52308.1"/>
    </source>
</evidence>